<comment type="caution">
    <text evidence="5">The sequence shown here is derived from an EMBL/GenBank/DDBJ whole genome shotgun (WGS) entry which is preliminary data.</text>
</comment>
<protein>
    <submittedName>
        <fullName evidence="5">DNA-binding transcriptional repressor FabR</fullName>
    </submittedName>
</protein>
<dbReference type="EMBL" id="CCWP01000007">
    <property type="protein sequence ID" value="CEE98559.1"/>
    <property type="molecule type" value="Genomic_DNA"/>
</dbReference>
<evidence type="ECO:0000256" key="2">
    <source>
        <dbReference type="PROSITE-ProRule" id="PRU00335"/>
    </source>
</evidence>
<dbReference type="SUPFAM" id="SSF46689">
    <property type="entry name" value="Homeodomain-like"/>
    <property type="match status" value="1"/>
</dbReference>
<dbReference type="PANTHER" id="PTHR43479">
    <property type="entry name" value="ACREF/ENVCD OPERON REPRESSOR-RELATED"/>
    <property type="match status" value="1"/>
</dbReference>
<name>A0ABP1X5N9_BIFLI</name>
<keyword evidence="6" id="KW-1185">Reference proteome</keyword>
<feature type="region of interest" description="Disordered" evidence="3">
    <location>
        <begin position="216"/>
        <end position="238"/>
    </location>
</feature>
<dbReference type="InterPro" id="IPR009057">
    <property type="entry name" value="Homeodomain-like_sf"/>
</dbReference>
<dbReference type="PROSITE" id="PS50977">
    <property type="entry name" value="HTH_TETR_2"/>
    <property type="match status" value="1"/>
</dbReference>
<evidence type="ECO:0000256" key="1">
    <source>
        <dbReference type="ARBA" id="ARBA00023125"/>
    </source>
</evidence>
<evidence type="ECO:0000256" key="3">
    <source>
        <dbReference type="SAM" id="MobiDB-lite"/>
    </source>
</evidence>
<feature type="DNA-binding region" description="H-T-H motif" evidence="2">
    <location>
        <begin position="34"/>
        <end position="53"/>
    </location>
</feature>
<evidence type="ECO:0000259" key="4">
    <source>
        <dbReference type="PROSITE" id="PS50977"/>
    </source>
</evidence>
<evidence type="ECO:0000313" key="6">
    <source>
        <dbReference type="Proteomes" id="UP000043107"/>
    </source>
</evidence>
<organism evidence="5 6">
    <name type="scientific">Bifidobacterium longum subsp. infantis</name>
    <dbReference type="NCBI Taxonomy" id="1682"/>
    <lineage>
        <taxon>Bacteria</taxon>
        <taxon>Bacillati</taxon>
        <taxon>Actinomycetota</taxon>
        <taxon>Actinomycetes</taxon>
        <taxon>Bifidobacteriales</taxon>
        <taxon>Bifidobacteriaceae</taxon>
        <taxon>Bifidobacterium</taxon>
    </lineage>
</organism>
<dbReference type="PANTHER" id="PTHR43479:SF11">
    <property type="entry name" value="ACREF_ENVCD OPERON REPRESSOR-RELATED"/>
    <property type="match status" value="1"/>
</dbReference>
<evidence type="ECO:0000313" key="5">
    <source>
        <dbReference type="EMBL" id="CEE98559.1"/>
    </source>
</evidence>
<dbReference type="InterPro" id="IPR001647">
    <property type="entry name" value="HTH_TetR"/>
</dbReference>
<reference evidence="5 6" key="1">
    <citation type="submission" date="2014-09" db="EMBL/GenBank/DDBJ databases">
        <authorList>
            <person name="Bertelli C."/>
        </authorList>
    </citation>
    <scope>NUCLEOTIDE SEQUENCE [LARGE SCALE GENOMIC DNA]</scope>
    <source>
        <strain evidence="5 6">BIC1401111250</strain>
    </source>
</reference>
<dbReference type="Proteomes" id="UP000043107">
    <property type="component" value="Unassembled WGS sequence"/>
</dbReference>
<dbReference type="RefSeq" id="WP_012576761.1">
    <property type="nucleotide sequence ID" value="NZ_CBCRZZ010000021.1"/>
</dbReference>
<accession>A0ABP1X5N9</accession>
<proteinExistence type="predicted"/>
<keyword evidence="1 2" id="KW-0238">DNA-binding</keyword>
<feature type="domain" description="HTH tetR-type" evidence="4">
    <location>
        <begin position="11"/>
        <end position="71"/>
    </location>
</feature>
<dbReference type="InterPro" id="IPR050624">
    <property type="entry name" value="HTH-type_Tx_Regulator"/>
</dbReference>
<dbReference type="GO" id="GO:0003677">
    <property type="term" value="F:DNA binding"/>
    <property type="evidence" value="ECO:0007669"/>
    <property type="project" value="UniProtKB-KW"/>
</dbReference>
<dbReference type="Gene3D" id="1.10.357.10">
    <property type="entry name" value="Tetracycline Repressor, domain 2"/>
    <property type="match status" value="1"/>
</dbReference>
<dbReference type="Pfam" id="PF00440">
    <property type="entry name" value="TetR_N"/>
    <property type="match status" value="1"/>
</dbReference>
<sequence length="238" mass="26908">MPRPRHDSEVLPAKERLENAFWELLADRDYRKITVTDVVREAGVNRNSFYYHFSSLPELADSAILHQVESIPINRTPDPNGNPEEQWRDRVTATLSDPEQRQRLDRLALLAGPHSTLELTESLRDFCRLQMLSTLQRDPKNLDLKTDLMVEFTVGGMLAVLQRWPELSDAIEIKDLLKEDVAVLAMGIYLAMSQKDMLNYWNRIFVHNAQDSAAPGMHAAPSPISPSNGPAGFPGYTA</sequence>
<gene>
    <name evidence="5" type="ORF">BLIC_c00386</name>
</gene>